<comment type="caution">
    <text evidence="1">The sequence shown here is derived from an EMBL/GenBank/DDBJ whole genome shotgun (WGS) entry which is preliminary data.</text>
</comment>
<gene>
    <name evidence="1" type="ORF">RIMI_LOCUS3351829</name>
</gene>
<dbReference type="EMBL" id="CAUEEQ010005002">
    <property type="protein sequence ID" value="CAJ0928314.1"/>
    <property type="molecule type" value="Genomic_DNA"/>
</dbReference>
<reference evidence="1" key="1">
    <citation type="submission" date="2023-07" db="EMBL/GenBank/DDBJ databases">
        <authorList>
            <person name="Stuckert A."/>
        </authorList>
    </citation>
    <scope>NUCLEOTIDE SEQUENCE</scope>
</reference>
<protein>
    <submittedName>
        <fullName evidence="1">Uncharacterized protein</fullName>
    </submittedName>
</protein>
<accession>A0ABN9KZT6</accession>
<dbReference type="Proteomes" id="UP001176940">
    <property type="component" value="Unassembled WGS sequence"/>
</dbReference>
<evidence type="ECO:0000313" key="1">
    <source>
        <dbReference type="EMBL" id="CAJ0928314.1"/>
    </source>
</evidence>
<keyword evidence="2" id="KW-1185">Reference proteome</keyword>
<evidence type="ECO:0000313" key="2">
    <source>
        <dbReference type="Proteomes" id="UP001176940"/>
    </source>
</evidence>
<proteinExistence type="predicted"/>
<organism evidence="1 2">
    <name type="scientific">Ranitomeya imitator</name>
    <name type="common">mimic poison frog</name>
    <dbReference type="NCBI Taxonomy" id="111125"/>
    <lineage>
        <taxon>Eukaryota</taxon>
        <taxon>Metazoa</taxon>
        <taxon>Chordata</taxon>
        <taxon>Craniata</taxon>
        <taxon>Vertebrata</taxon>
        <taxon>Euteleostomi</taxon>
        <taxon>Amphibia</taxon>
        <taxon>Batrachia</taxon>
        <taxon>Anura</taxon>
        <taxon>Neobatrachia</taxon>
        <taxon>Hyloidea</taxon>
        <taxon>Dendrobatidae</taxon>
        <taxon>Dendrobatinae</taxon>
        <taxon>Ranitomeya</taxon>
    </lineage>
</organism>
<name>A0ABN9KZT6_9NEOB</name>
<sequence>MKKKKSLPVIAFVESLQTRMDHSKTVTMLSIL</sequence>